<name>A0A835MGS8_9MAGN</name>
<proteinExistence type="predicted"/>
<dbReference type="EMBL" id="JADFTS010000002">
    <property type="protein sequence ID" value="KAF9623186.1"/>
    <property type="molecule type" value="Genomic_DNA"/>
</dbReference>
<evidence type="ECO:0000313" key="3">
    <source>
        <dbReference type="Proteomes" id="UP000631114"/>
    </source>
</evidence>
<evidence type="ECO:0000256" key="1">
    <source>
        <dbReference type="SAM" id="MobiDB-lite"/>
    </source>
</evidence>
<feature type="compositionally biased region" description="Polar residues" evidence="1">
    <location>
        <begin position="99"/>
        <end position="109"/>
    </location>
</feature>
<protein>
    <submittedName>
        <fullName evidence="2">Uncharacterized protein</fullName>
    </submittedName>
</protein>
<organism evidence="2 3">
    <name type="scientific">Coptis chinensis</name>
    <dbReference type="NCBI Taxonomy" id="261450"/>
    <lineage>
        <taxon>Eukaryota</taxon>
        <taxon>Viridiplantae</taxon>
        <taxon>Streptophyta</taxon>
        <taxon>Embryophyta</taxon>
        <taxon>Tracheophyta</taxon>
        <taxon>Spermatophyta</taxon>
        <taxon>Magnoliopsida</taxon>
        <taxon>Ranunculales</taxon>
        <taxon>Ranunculaceae</taxon>
        <taxon>Coptidoideae</taxon>
        <taxon>Coptis</taxon>
    </lineage>
</organism>
<dbReference type="Proteomes" id="UP000631114">
    <property type="component" value="Unassembled WGS sequence"/>
</dbReference>
<dbReference type="AlphaFoldDB" id="A0A835MGS8"/>
<gene>
    <name evidence="2" type="ORF">IFM89_037767</name>
</gene>
<keyword evidence="3" id="KW-1185">Reference proteome</keyword>
<comment type="caution">
    <text evidence="2">The sequence shown here is derived from an EMBL/GenBank/DDBJ whole genome shotgun (WGS) entry which is preliminary data.</text>
</comment>
<reference evidence="2 3" key="1">
    <citation type="submission" date="2020-10" db="EMBL/GenBank/DDBJ databases">
        <title>The Coptis chinensis genome and diversification of protoberbering-type alkaloids.</title>
        <authorList>
            <person name="Wang B."/>
            <person name="Shu S."/>
            <person name="Song C."/>
            <person name="Liu Y."/>
        </authorList>
    </citation>
    <scope>NUCLEOTIDE SEQUENCE [LARGE SCALE GENOMIC DNA]</scope>
    <source>
        <strain evidence="2">HL-2020</strain>
        <tissue evidence="2">Leaf</tissue>
    </source>
</reference>
<sequence>MITCLLCRTHKGRLDVELKLVGEYGLSTKTRRSTPAGDESSLTAPLIPQECIAATNEDLELSMAIATYIHSSSMDERPLHPNAHKSILDSKPVYWINSSENSSTPNNRGLTRGPASPLGSSSSRWSYKPAQVGYNGWDVPKVGLVVTMKLREHTFNMCDMFGCSNRGGLHPLWSFV</sequence>
<evidence type="ECO:0000313" key="2">
    <source>
        <dbReference type="EMBL" id="KAF9623186.1"/>
    </source>
</evidence>
<feature type="region of interest" description="Disordered" evidence="1">
    <location>
        <begin position="99"/>
        <end position="123"/>
    </location>
</feature>
<accession>A0A835MGS8</accession>